<evidence type="ECO:0000313" key="7">
    <source>
        <dbReference type="Proteomes" id="UP000199107"/>
    </source>
</evidence>
<evidence type="ECO:0000313" key="6">
    <source>
        <dbReference type="EMBL" id="SDL17728.1"/>
    </source>
</evidence>
<sequence length="435" mass="48051">MFEPISELAEINPPLRAPAPDRSAGLISFIPMGDVSESGQWLTHKTRPLHEVKSGFTPFQEGDVLFAKITPCMENSKGAHAVGLENGIGYGSTEFHVLRAKADNSPRYIFHLSQSSSLRLKAEASMIGSAGQKRVPSEFFKKHRVFAPGAAEQCLIARILDTLDTQIQKTEALIAKLEKVKEGLLHDLLTRGIDEKGRLRPSPEQAPELYKESPLGLIPREWSVSTLGQRLSQYGGLIQTGPFGSQLHAEEYVSEGVPVVMPQDMRDIEVSKENIAQITEERAEDLARHRVGEGDLLFSRRGDLSRCSFMSASNKGWLCGTGCLLLRPTEHIDGFWLANIYKLSTIQSQVYGMAVGSTMVNLNSTILTNIVIPFPVFQEQSQIAEAIRSSKNKIFEEKNILSKLQLQKTGLMDDLLTGRVRVTPLLDQAQTTTPA</sequence>
<comment type="similarity">
    <text evidence="1">Belongs to the type-I restriction system S methylase family.</text>
</comment>
<gene>
    <name evidence="6" type="ORF">SAMN05192555_1036</name>
</gene>
<dbReference type="AlphaFoldDB" id="A0A1G9HXN5"/>
<evidence type="ECO:0000256" key="3">
    <source>
        <dbReference type="ARBA" id="ARBA00023125"/>
    </source>
</evidence>
<proteinExistence type="inferred from homology"/>
<dbReference type="RefSeq" id="WP_089657301.1">
    <property type="nucleotide sequence ID" value="NZ_FNGH01000003.1"/>
</dbReference>
<keyword evidence="7" id="KW-1185">Reference proteome</keyword>
<dbReference type="Pfam" id="PF01420">
    <property type="entry name" value="Methylase_S"/>
    <property type="match status" value="2"/>
</dbReference>
<organism evidence="6 7">
    <name type="scientific">Franzmannia pantelleriensis</name>
    <dbReference type="NCBI Taxonomy" id="48727"/>
    <lineage>
        <taxon>Bacteria</taxon>
        <taxon>Pseudomonadati</taxon>
        <taxon>Pseudomonadota</taxon>
        <taxon>Gammaproteobacteria</taxon>
        <taxon>Oceanospirillales</taxon>
        <taxon>Halomonadaceae</taxon>
        <taxon>Franzmannia</taxon>
    </lineage>
</organism>
<dbReference type="GO" id="GO:0003677">
    <property type="term" value="F:DNA binding"/>
    <property type="evidence" value="ECO:0007669"/>
    <property type="project" value="UniProtKB-KW"/>
</dbReference>
<dbReference type="Gene3D" id="3.90.220.20">
    <property type="entry name" value="DNA methylase specificity domains"/>
    <property type="match status" value="2"/>
</dbReference>
<protein>
    <submittedName>
        <fullName evidence="6">Type I restriction enzyme, S subunit</fullName>
    </submittedName>
</protein>
<feature type="coiled-coil region" evidence="4">
    <location>
        <begin position="160"/>
        <end position="187"/>
    </location>
</feature>
<dbReference type="PANTHER" id="PTHR30408">
    <property type="entry name" value="TYPE-1 RESTRICTION ENZYME ECOKI SPECIFICITY PROTEIN"/>
    <property type="match status" value="1"/>
</dbReference>
<keyword evidence="2" id="KW-0680">Restriction system</keyword>
<name>A0A1G9HXN5_9GAMM</name>
<dbReference type="CDD" id="cd17260">
    <property type="entry name" value="RMtype1_S_EcoEI-TRD1-CR1_like"/>
    <property type="match status" value="1"/>
</dbReference>
<dbReference type="SUPFAM" id="SSF116734">
    <property type="entry name" value="DNA methylase specificity domain"/>
    <property type="match status" value="2"/>
</dbReference>
<keyword evidence="4" id="KW-0175">Coiled coil</keyword>
<dbReference type="InterPro" id="IPR044946">
    <property type="entry name" value="Restrct_endonuc_typeI_TRD_sf"/>
</dbReference>
<evidence type="ECO:0000256" key="2">
    <source>
        <dbReference type="ARBA" id="ARBA00022747"/>
    </source>
</evidence>
<dbReference type="InterPro" id="IPR000055">
    <property type="entry name" value="Restrct_endonuc_typeI_TRD"/>
</dbReference>
<accession>A0A1G9HXN5</accession>
<feature type="domain" description="Type I restriction modification DNA specificity" evidence="5">
    <location>
        <begin position="252"/>
        <end position="404"/>
    </location>
</feature>
<feature type="domain" description="Type I restriction modification DNA specificity" evidence="5">
    <location>
        <begin position="5"/>
        <end position="179"/>
    </location>
</feature>
<evidence type="ECO:0000259" key="5">
    <source>
        <dbReference type="Pfam" id="PF01420"/>
    </source>
</evidence>
<dbReference type="Gene3D" id="1.10.287.1120">
    <property type="entry name" value="Bipartite methylase S protein"/>
    <property type="match status" value="1"/>
</dbReference>
<dbReference type="InterPro" id="IPR052021">
    <property type="entry name" value="Type-I_RS_S_subunit"/>
</dbReference>
<dbReference type="CDD" id="cd16961">
    <property type="entry name" value="RMtype1_S_TRD-CR_like"/>
    <property type="match status" value="1"/>
</dbReference>
<evidence type="ECO:0000256" key="1">
    <source>
        <dbReference type="ARBA" id="ARBA00010923"/>
    </source>
</evidence>
<dbReference type="PANTHER" id="PTHR30408:SF12">
    <property type="entry name" value="TYPE I RESTRICTION ENZYME MJAVIII SPECIFICITY SUBUNIT"/>
    <property type="match status" value="1"/>
</dbReference>
<reference evidence="7" key="1">
    <citation type="submission" date="2016-10" db="EMBL/GenBank/DDBJ databases">
        <authorList>
            <person name="Varghese N."/>
            <person name="Submissions S."/>
        </authorList>
    </citation>
    <scope>NUCLEOTIDE SEQUENCE [LARGE SCALE GENOMIC DNA]</scope>
    <source>
        <strain evidence="7">AAP</strain>
    </source>
</reference>
<dbReference type="Proteomes" id="UP000199107">
    <property type="component" value="Unassembled WGS sequence"/>
</dbReference>
<dbReference type="STRING" id="48727.SAMN05192555_1036"/>
<dbReference type="EMBL" id="FNGH01000003">
    <property type="protein sequence ID" value="SDL17728.1"/>
    <property type="molecule type" value="Genomic_DNA"/>
</dbReference>
<keyword evidence="3" id="KW-0238">DNA-binding</keyword>
<evidence type="ECO:0000256" key="4">
    <source>
        <dbReference type="SAM" id="Coils"/>
    </source>
</evidence>
<dbReference type="GO" id="GO:0009307">
    <property type="term" value="P:DNA restriction-modification system"/>
    <property type="evidence" value="ECO:0007669"/>
    <property type="project" value="UniProtKB-KW"/>
</dbReference>